<dbReference type="PANTHER" id="PTHR43790:SF3">
    <property type="entry name" value="D-ALLOSE IMPORT ATP-BINDING PROTEIN ALSA-RELATED"/>
    <property type="match status" value="1"/>
</dbReference>
<keyword evidence="9" id="KW-1278">Translocase</keyword>
<feature type="domain" description="ABC transporter" evidence="11">
    <location>
        <begin position="242"/>
        <end position="497"/>
    </location>
</feature>
<reference evidence="12" key="1">
    <citation type="submission" date="2019-11" db="EMBL/GenBank/DDBJ databases">
        <authorList>
            <person name="Feng L."/>
        </authorList>
    </citation>
    <scope>NUCLEOTIDE SEQUENCE</scope>
    <source>
        <strain evidence="12">CsymbiosumLFYP84</strain>
    </source>
</reference>
<evidence type="ECO:0000313" key="12">
    <source>
        <dbReference type="EMBL" id="VYU59315.1"/>
    </source>
</evidence>
<dbReference type="GO" id="GO:0005886">
    <property type="term" value="C:plasma membrane"/>
    <property type="evidence" value="ECO:0007669"/>
    <property type="project" value="UniProtKB-SubCell"/>
</dbReference>
<comment type="subcellular location">
    <subcellularLocation>
        <location evidence="2">Cell inner membrane</location>
    </subcellularLocation>
    <subcellularLocation>
        <location evidence="1">Cell membrane</location>
        <topology evidence="1">Peripheral membrane protein</topology>
    </subcellularLocation>
</comment>
<dbReference type="InterPro" id="IPR027417">
    <property type="entry name" value="P-loop_NTPase"/>
</dbReference>
<evidence type="ECO:0000256" key="7">
    <source>
        <dbReference type="ARBA" id="ARBA00022741"/>
    </source>
</evidence>
<evidence type="ECO:0000256" key="3">
    <source>
        <dbReference type="ARBA" id="ARBA00022448"/>
    </source>
</evidence>
<evidence type="ECO:0000256" key="8">
    <source>
        <dbReference type="ARBA" id="ARBA00022840"/>
    </source>
</evidence>
<organism evidence="12">
    <name type="scientific">Clostridium symbiosum</name>
    <name type="common">Bacteroides symbiosus</name>
    <dbReference type="NCBI Taxonomy" id="1512"/>
    <lineage>
        <taxon>Bacteria</taxon>
        <taxon>Bacillati</taxon>
        <taxon>Bacillota</taxon>
        <taxon>Clostridia</taxon>
        <taxon>Lachnospirales</taxon>
        <taxon>Lachnospiraceae</taxon>
        <taxon>Otoolea</taxon>
    </lineage>
</organism>
<keyword evidence="3" id="KW-0813">Transport</keyword>
<dbReference type="CDD" id="cd03215">
    <property type="entry name" value="ABC_Carb_Monos_II"/>
    <property type="match status" value="1"/>
</dbReference>
<gene>
    <name evidence="12" type="primary">rbsA_8</name>
    <name evidence="12" type="ORF">CSLFYP84_02858</name>
</gene>
<keyword evidence="7" id="KW-0547">Nucleotide-binding</keyword>
<dbReference type="PROSITE" id="PS50893">
    <property type="entry name" value="ABC_TRANSPORTER_2"/>
    <property type="match status" value="2"/>
</dbReference>
<evidence type="ECO:0000256" key="5">
    <source>
        <dbReference type="ARBA" id="ARBA00022597"/>
    </source>
</evidence>
<evidence type="ECO:0000256" key="4">
    <source>
        <dbReference type="ARBA" id="ARBA00022475"/>
    </source>
</evidence>
<dbReference type="GO" id="GO:0015749">
    <property type="term" value="P:monosaccharide transmembrane transport"/>
    <property type="evidence" value="ECO:0007669"/>
    <property type="project" value="UniProtKB-ARBA"/>
</dbReference>
<dbReference type="EC" id="3.6.3.17" evidence="12"/>
<evidence type="ECO:0000256" key="1">
    <source>
        <dbReference type="ARBA" id="ARBA00004202"/>
    </source>
</evidence>
<keyword evidence="8 12" id="KW-0067">ATP-binding</keyword>
<dbReference type="FunFam" id="3.40.50.300:FF:000126">
    <property type="entry name" value="Galactose/methyl galactoside import ATP-binding protein MglA"/>
    <property type="match status" value="1"/>
</dbReference>
<dbReference type="InterPro" id="IPR003593">
    <property type="entry name" value="AAA+_ATPase"/>
</dbReference>
<keyword evidence="4" id="KW-1003">Cell membrane</keyword>
<name>A0A6N3G551_CLOSY</name>
<evidence type="ECO:0000256" key="9">
    <source>
        <dbReference type="ARBA" id="ARBA00022967"/>
    </source>
</evidence>
<keyword evidence="12" id="KW-0378">Hydrolase</keyword>
<dbReference type="CDD" id="cd03216">
    <property type="entry name" value="ABC_Carb_Monos_I"/>
    <property type="match status" value="1"/>
</dbReference>
<evidence type="ECO:0000259" key="11">
    <source>
        <dbReference type="PROSITE" id="PS50893"/>
    </source>
</evidence>
<accession>A0A6N3G551</accession>
<dbReference type="Gene3D" id="3.40.50.300">
    <property type="entry name" value="P-loop containing nucleotide triphosphate hydrolases"/>
    <property type="match status" value="2"/>
</dbReference>
<dbReference type="PANTHER" id="PTHR43790">
    <property type="entry name" value="CARBOHYDRATE TRANSPORT ATP-BINDING PROTEIN MG119-RELATED"/>
    <property type="match status" value="1"/>
</dbReference>
<dbReference type="InterPro" id="IPR017871">
    <property type="entry name" value="ABC_transporter-like_CS"/>
</dbReference>
<keyword evidence="10" id="KW-0472">Membrane</keyword>
<dbReference type="GO" id="GO:0005524">
    <property type="term" value="F:ATP binding"/>
    <property type="evidence" value="ECO:0007669"/>
    <property type="project" value="UniProtKB-KW"/>
</dbReference>
<evidence type="ECO:0000256" key="10">
    <source>
        <dbReference type="ARBA" id="ARBA00023136"/>
    </source>
</evidence>
<dbReference type="SUPFAM" id="SSF52540">
    <property type="entry name" value="P-loop containing nucleoside triphosphate hydrolases"/>
    <property type="match status" value="2"/>
</dbReference>
<dbReference type="RefSeq" id="WP_156684779.1">
    <property type="nucleotide sequence ID" value="NZ_CACRUA010000030.1"/>
</dbReference>
<dbReference type="PROSITE" id="PS00211">
    <property type="entry name" value="ABC_TRANSPORTER_1"/>
    <property type="match status" value="1"/>
</dbReference>
<keyword evidence="5" id="KW-0762">Sugar transport</keyword>
<dbReference type="SMART" id="SM00382">
    <property type="entry name" value="AAA"/>
    <property type="match status" value="2"/>
</dbReference>
<evidence type="ECO:0000256" key="6">
    <source>
        <dbReference type="ARBA" id="ARBA00022737"/>
    </source>
</evidence>
<dbReference type="InterPro" id="IPR050107">
    <property type="entry name" value="ABC_carbohydrate_import_ATPase"/>
</dbReference>
<dbReference type="FunFam" id="3.40.50.300:FF:000127">
    <property type="entry name" value="Ribose import ATP-binding protein RbsA"/>
    <property type="match status" value="1"/>
</dbReference>
<feature type="domain" description="ABC transporter" evidence="11">
    <location>
        <begin position="7"/>
        <end position="243"/>
    </location>
</feature>
<sequence length="498" mass="55133">MEDNSYLRMVNISKSFPGVKALSQVNLEVKRGEIHALLGENGAGKSTLLKILSGAYVKDEGDIYIDGKKVESMTPRLAEQLGISIIYQEFSSLPHLSVAENIFLGRQPTKKGGVINWKKCREDSMFLLKRVGLDIDPGIPVSSLSVAQQQMVEIAKALSREAQIIVMDEPTAPLTQKEIDNLFAVIRELKRQQVAVIYVSHRLAEIKEICDCITVLRDGCYVGKALVKDVEIKDMIRLMVGRELKDMYPKSKADIGEPVLEVEHLSTKDRLQDISLKVHRGEILGIAGLVGAGRTEFVRAVFGADPRTSGTIKIDGRQADIRCPGDAIARKISLVPEDRKKQGLVLMMNIKENTTLASLKKMTKWGRLNLRQEEEITEEYKEKLHIAAPGIYETVANLSGGNQQKVVLGKWLCADCSLLMIDEPTRGIDVGAKVEIYELMKELVERGMGILMISSEMPELIGVCDRIVVMHEGRISGELSRGSFSEETIMAYAAGQAV</sequence>
<dbReference type="Pfam" id="PF00005">
    <property type="entry name" value="ABC_tran"/>
    <property type="match status" value="2"/>
</dbReference>
<dbReference type="InterPro" id="IPR003439">
    <property type="entry name" value="ABC_transporter-like_ATP-bd"/>
</dbReference>
<dbReference type="GO" id="GO:0016887">
    <property type="term" value="F:ATP hydrolysis activity"/>
    <property type="evidence" value="ECO:0007669"/>
    <property type="project" value="InterPro"/>
</dbReference>
<dbReference type="EMBL" id="CACRUA010000030">
    <property type="protein sequence ID" value="VYU59315.1"/>
    <property type="molecule type" value="Genomic_DNA"/>
</dbReference>
<dbReference type="AlphaFoldDB" id="A0A6N3G551"/>
<evidence type="ECO:0000256" key="2">
    <source>
        <dbReference type="ARBA" id="ARBA00004533"/>
    </source>
</evidence>
<proteinExistence type="predicted"/>
<keyword evidence="6" id="KW-0677">Repeat</keyword>
<protein>
    <submittedName>
        <fullName evidence="12">Ribose import ATP-binding protein RbsA</fullName>
        <ecNumber evidence="12">3.6.3.17</ecNumber>
    </submittedName>
</protein>